<dbReference type="Pfam" id="PF00152">
    <property type="entry name" value="tRNA-synt_2"/>
    <property type="match status" value="1"/>
</dbReference>
<dbReference type="GO" id="GO:0004824">
    <property type="term" value="F:lysine-tRNA ligase activity"/>
    <property type="evidence" value="ECO:0007669"/>
    <property type="project" value="TreeGrafter"/>
</dbReference>
<dbReference type="PANTHER" id="PTHR42918:SF6">
    <property type="entry name" value="ELONGATION FACTOR P--(R)-BETA-LYSINE LIGASE"/>
    <property type="match status" value="1"/>
</dbReference>
<dbReference type="Proteomes" id="UP000228500">
    <property type="component" value="Unassembled WGS sequence"/>
</dbReference>
<dbReference type="AlphaFoldDB" id="A0A2M7LKL0"/>
<evidence type="ECO:0000256" key="1">
    <source>
        <dbReference type="ARBA" id="ARBA00022598"/>
    </source>
</evidence>
<evidence type="ECO:0000256" key="2">
    <source>
        <dbReference type="ARBA" id="ARBA00022741"/>
    </source>
</evidence>
<organism evidence="5 6">
    <name type="scientific">Candidatus Roizmanbacteria bacterium CG_4_10_14_3_um_filter_39_13</name>
    <dbReference type="NCBI Taxonomy" id="1974831"/>
    <lineage>
        <taxon>Bacteria</taxon>
        <taxon>Candidatus Roizmaniibacteriota</taxon>
    </lineage>
</organism>
<feature type="non-terminal residue" evidence="5">
    <location>
        <position position="164"/>
    </location>
</feature>
<keyword evidence="1" id="KW-0436">Ligase</keyword>
<feature type="domain" description="Aminoacyl-transfer RNA synthetases class-II family profile" evidence="4">
    <location>
        <begin position="1"/>
        <end position="164"/>
    </location>
</feature>
<dbReference type="InterPro" id="IPR006195">
    <property type="entry name" value="aa-tRNA-synth_II"/>
</dbReference>
<gene>
    <name evidence="5" type="ORF">COZ40_02455</name>
</gene>
<dbReference type="EMBL" id="PFJH01000100">
    <property type="protein sequence ID" value="PIX68598.1"/>
    <property type="molecule type" value="Genomic_DNA"/>
</dbReference>
<reference evidence="6" key="1">
    <citation type="submission" date="2017-09" db="EMBL/GenBank/DDBJ databases">
        <title>Depth-based differentiation of microbial function through sediment-hosted aquifers and enrichment of novel symbionts in the deep terrestrial subsurface.</title>
        <authorList>
            <person name="Probst A.J."/>
            <person name="Ladd B."/>
            <person name="Jarett J.K."/>
            <person name="Geller-Mcgrath D.E."/>
            <person name="Sieber C.M.K."/>
            <person name="Emerson J.B."/>
            <person name="Anantharaman K."/>
            <person name="Thomas B.C."/>
            <person name="Malmstrom R."/>
            <person name="Stieglmeier M."/>
            <person name="Klingl A."/>
            <person name="Woyke T."/>
            <person name="Ryan C.M."/>
            <person name="Banfield J.F."/>
        </authorList>
    </citation>
    <scope>NUCLEOTIDE SEQUENCE [LARGE SCALE GENOMIC DNA]</scope>
</reference>
<proteinExistence type="predicted"/>
<dbReference type="SUPFAM" id="SSF55681">
    <property type="entry name" value="Class II aaRS and biotin synthetases"/>
    <property type="match status" value="1"/>
</dbReference>
<comment type="caution">
    <text evidence="5">The sequence shown here is derived from an EMBL/GenBank/DDBJ whole genome shotgun (WGS) entry which is preliminary data.</text>
</comment>
<accession>A0A2M7LKL0</accession>
<keyword evidence="3" id="KW-0067">ATP-binding</keyword>
<dbReference type="GO" id="GO:0000049">
    <property type="term" value="F:tRNA binding"/>
    <property type="evidence" value="ECO:0007669"/>
    <property type="project" value="TreeGrafter"/>
</dbReference>
<keyword evidence="2" id="KW-0547">Nucleotide-binding</keyword>
<sequence>MEKYLVREKIIQAIREFFYKQNFHEVIPPLLNKALPLEPNLKPFLTTHEYKGTKETLYLAMSPERGIKHMLAMGLGNCFSISKAFRNYERVGLLHLNEFTMLEWYRKSAMDLDIMNDVEKLMQTVNKKMGNKVAMKEGPFQRISLNSLFKEKVGVTLEELLKNE</sequence>
<evidence type="ECO:0000313" key="5">
    <source>
        <dbReference type="EMBL" id="PIX68598.1"/>
    </source>
</evidence>
<protein>
    <recommendedName>
        <fullName evidence="4">Aminoacyl-transfer RNA synthetases class-II family profile domain-containing protein</fullName>
    </recommendedName>
</protein>
<dbReference type="InterPro" id="IPR045864">
    <property type="entry name" value="aa-tRNA-synth_II/BPL/LPL"/>
</dbReference>
<evidence type="ECO:0000259" key="4">
    <source>
        <dbReference type="PROSITE" id="PS50862"/>
    </source>
</evidence>
<dbReference type="PANTHER" id="PTHR42918">
    <property type="entry name" value="LYSYL-TRNA SYNTHETASE"/>
    <property type="match status" value="1"/>
</dbReference>
<dbReference type="Gene3D" id="3.30.930.10">
    <property type="entry name" value="Bira Bifunctional Protein, Domain 2"/>
    <property type="match status" value="1"/>
</dbReference>
<dbReference type="PROSITE" id="PS50862">
    <property type="entry name" value="AA_TRNA_LIGASE_II"/>
    <property type="match status" value="1"/>
</dbReference>
<dbReference type="GO" id="GO:0005524">
    <property type="term" value="F:ATP binding"/>
    <property type="evidence" value="ECO:0007669"/>
    <property type="project" value="InterPro"/>
</dbReference>
<dbReference type="GO" id="GO:0006430">
    <property type="term" value="P:lysyl-tRNA aminoacylation"/>
    <property type="evidence" value="ECO:0007669"/>
    <property type="project" value="TreeGrafter"/>
</dbReference>
<dbReference type="InterPro" id="IPR004364">
    <property type="entry name" value="Aa-tRNA-synt_II"/>
</dbReference>
<evidence type="ECO:0000256" key="3">
    <source>
        <dbReference type="ARBA" id="ARBA00022840"/>
    </source>
</evidence>
<evidence type="ECO:0000313" key="6">
    <source>
        <dbReference type="Proteomes" id="UP000228500"/>
    </source>
</evidence>
<dbReference type="GO" id="GO:0005829">
    <property type="term" value="C:cytosol"/>
    <property type="evidence" value="ECO:0007669"/>
    <property type="project" value="TreeGrafter"/>
</dbReference>
<name>A0A2M7LKL0_9BACT</name>